<evidence type="ECO:0000313" key="2">
    <source>
        <dbReference type="EMBL" id="GAP50822.1"/>
    </source>
</evidence>
<proteinExistence type="predicted"/>
<dbReference type="EMBL" id="DF968352">
    <property type="protein sequence ID" value="GAP50822.1"/>
    <property type="molecule type" value="Genomic_DNA"/>
</dbReference>
<organism evidence="2 3">
    <name type="scientific">Streptomyces azureus</name>
    <dbReference type="NCBI Taxonomy" id="146537"/>
    <lineage>
        <taxon>Bacteria</taxon>
        <taxon>Bacillati</taxon>
        <taxon>Actinomycetota</taxon>
        <taxon>Actinomycetes</taxon>
        <taxon>Kitasatosporales</taxon>
        <taxon>Streptomycetaceae</taxon>
        <taxon>Streptomyces</taxon>
    </lineage>
</organism>
<dbReference type="AlphaFoldDB" id="A0A0K8PSH2"/>
<dbReference type="PATRIC" id="fig|146537.3.peg.5980"/>
<dbReference type="RefSeq" id="WP_236711841.1">
    <property type="nucleotide sequence ID" value="NZ_DF968352.1"/>
</dbReference>
<dbReference type="Proteomes" id="UP000053859">
    <property type="component" value="Unassembled WGS sequence"/>
</dbReference>
<keyword evidence="3" id="KW-1185">Reference proteome</keyword>
<feature type="compositionally biased region" description="Low complexity" evidence="1">
    <location>
        <begin position="163"/>
        <end position="178"/>
    </location>
</feature>
<evidence type="ECO:0000313" key="3">
    <source>
        <dbReference type="Proteomes" id="UP000053859"/>
    </source>
</evidence>
<name>A0A0K8PSH2_STRAJ</name>
<sequence>MLREGPAQDSGSGAAWLAYLCPGHTVNLDGWPGAADHADDGTMPCGTVLDFRSPEGVLQSHADLWLTPLTGVDAAAYGGVWSEVLDQADRVLLARVEEAAAAGEDSPLQNMLAMMAVARRAATRGDLAVAATSLGYCETLAQRLQPRPPRTSRPGLAPTSRLPPSGVAAGAAPPARTGPGPGGGLAPQ</sequence>
<feature type="compositionally biased region" description="Gly residues" evidence="1">
    <location>
        <begin position="179"/>
        <end position="188"/>
    </location>
</feature>
<reference evidence="2" key="1">
    <citation type="journal article" date="2015" name="Genome Announc.">
        <title>Draft Genome Sequence of Thiostrepton-Producing Streptomyces azureus ATCC 14921.</title>
        <authorList>
            <person name="Sakihara K."/>
            <person name="Maeda J."/>
            <person name="Tashiro K."/>
            <person name="Fujino Y."/>
            <person name="Kuhara S."/>
            <person name="Ohshima T."/>
            <person name="Ogata S."/>
            <person name="Doi K."/>
        </authorList>
    </citation>
    <scope>NUCLEOTIDE SEQUENCE [LARGE SCALE GENOMIC DNA]</scope>
    <source>
        <strain evidence="2">ATCC14921</strain>
    </source>
</reference>
<feature type="region of interest" description="Disordered" evidence="1">
    <location>
        <begin position="141"/>
        <end position="188"/>
    </location>
</feature>
<gene>
    <name evidence="2" type="ORF">SAZU_5681</name>
</gene>
<evidence type="ECO:0000256" key="1">
    <source>
        <dbReference type="SAM" id="MobiDB-lite"/>
    </source>
</evidence>
<protein>
    <submittedName>
        <fullName evidence="2">Uncharacterized protein</fullName>
    </submittedName>
</protein>
<accession>A0A0K8PSH2</accession>